<dbReference type="EC" id="2.7.13.3" evidence="2"/>
<dbReference type="PROSITE" id="PS50110">
    <property type="entry name" value="RESPONSE_REGULATORY"/>
    <property type="match status" value="1"/>
</dbReference>
<dbReference type="PROSITE" id="PS50885">
    <property type="entry name" value="HAMP"/>
    <property type="match status" value="11"/>
</dbReference>
<protein>
    <recommendedName>
        <fullName evidence="2">histidine kinase</fullName>
        <ecNumber evidence="2">2.7.13.3</ecNumber>
    </recommendedName>
</protein>
<keyword evidence="9" id="KW-0902">Two-component regulatory system</keyword>
<dbReference type="GO" id="GO:0005524">
    <property type="term" value="F:ATP binding"/>
    <property type="evidence" value="ECO:0007669"/>
    <property type="project" value="UniProtKB-KW"/>
</dbReference>
<dbReference type="Gene3D" id="1.20.120.1530">
    <property type="match status" value="7"/>
</dbReference>
<dbReference type="CDD" id="cd06225">
    <property type="entry name" value="HAMP"/>
    <property type="match status" value="8"/>
</dbReference>
<feature type="modified residue" description="4-aspartylphosphate" evidence="10">
    <location>
        <position position="1959"/>
    </location>
</feature>
<dbReference type="Pfam" id="PF00072">
    <property type="entry name" value="Response_reg"/>
    <property type="match status" value="1"/>
</dbReference>
<feature type="domain" description="HAMP" evidence="14">
    <location>
        <begin position="1368"/>
        <end position="1421"/>
    </location>
</feature>
<dbReference type="FunFam" id="1.10.287.130:FF:000002">
    <property type="entry name" value="Two-component osmosensing histidine kinase"/>
    <property type="match status" value="1"/>
</dbReference>
<dbReference type="CDD" id="cd00082">
    <property type="entry name" value="HisKA"/>
    <property type="match status" value="1"/>
</dbReference>
<dbReference type="Pfam" id="PF00672">
    <property type="entry name" value="HAMP"/>
    <property type="match status" value="7"/>
</dbReference>
<dbReference type="PANTHER" id="PTHR45339">
    <property type="entry name" value="HYBRID SIGNAL TRANSDUCTION HISTIDINE KINASE J"/>
    <property type="match status" value="1"/>
</dbReference>
<feature type="domain" description="HAMP" evidence="14">
    <location>
        <begin position="483"/>
        <end position="535"/>
    </location>
</feature>
<feature type="domain" description="Response regulatory" evidence="13">
    <location>
        <begin position="1905"/>
        <end position="2029"/>
    </location>
</feature>
<name>A0A409X5D5_PSICY</name>
<feature type="domain" description="HAMP" evidence="14">
    <location>
        <begin position="1461"/>
        <end position="1513"/>
    </location>
</feature>
<dbReference type="SMART" id="SM00387">
    <property type="entry name" value="HATPase_c"/>
    <property type="match status" value="1"/>
</dbReference>
<dbReference type="SUPFAM" id="SSF47384">
    <property type="entry name" value="Homodimeric domain of signal transducing histidine kinase"/>
    <property type="match status" value="1"/>
</dbReference>
<keyword evidence="6" id="KW-0547">Nucleotide-binding</keyword>
<dbReference type="InterPro" id="IPR036890">
    <property type="entry name" value="HATPase_C_sf"/>
</dbReference>
<dbReference type="GO" id="GO:0016020">
    <property type="term" value="C:membrane"/>
    <property type="evidence" value="ECO:0007669"/>
    <property type="project" value="InterPro"/>
</dbReference>
<feature type="domain" description="HAMP" evidence="14">
    <location>
        <begin position="175"/>
        <end position="228"/>
    </location>
</feature>
<feature type="domain" description="Histidine kinase" evidence="12">
    <location>
        <begin position="1535"/>
        <end position="1761"/>
    </location>
</feature>
<dbReference type="InterPro" id="IPR003594">
    <property type="entry name" value="HATPase_dom"/>
</dbReference>
<dbReference type="InterPro" id="IPR004358">
    <property type="entry name" value="Sig_transdc_His_kin-like_C"/>
</dbReference>
<organism evidence="15 16">
    <name type="scientific">Psilocybe cyanescens</name>
    <dbReference type="NCBI Taxonomy" id="93625"/>
    <lineage>
        <taxon>Eukaryota</taxon>
        <taxon>Fungi</taxon>
        <taxon>Dikarya</taxon>
        <taxon>Basidiomycota</taxon>
        <taxon>Agaricomycotina</taxon>
        <taxon>Agaricomycetes</taxon>
        <taxon>Agaricomycetidae</taxon>
        <taxon>Agaricales</taxon>
        <taxon>Agaricineae</taxon>
        <taxon>Strophariaceae</taxon>
        <taxon>Psilocybe</taxon>
    </lineage>
</organism>
<dbReference type="OrthoDB" id="10266508at2759"/>
<keyword evidence="7" id="KW-0418">Kinase</keyword>
<evidence type="ECO:0000256" key="6">
    <source>
        <dbReference type="ARBA" id="ARBA00022741"/>
    </source>
</evidence>
<evidence type="ECO:0000256" key="5">
    <source>
        <dbReference type="ARBA" id="ARBA00022737"/>
    </source>
</evidence>
<keyword evidence="8" id="KW-0067">ATP-binding</keyword>
<dbReference type="InterPro" id="IPR036097">
    <property type="entry name" value="HisK_dim/P_sf"/>
</dbReference>
<dbReference type="InterPro" id="IPR003660">
    <property type="entry name" value="HAMP_dom"/>
</dbReference>
<evidence type="ECO:0000256" key="10">
    <source>
        <dbReference type="PROSITE-ProRule" id="PRU00169"/>
    </source>
</evidence>
<dbReference type="SUPFAM" id="SSF55874">
    <property type="entry name" value="ATPase domain of HSP90 chaperone/DNA topoisomerase II/histidine kinase"/>
    <property type="match status" value="1"/>
</dbReference>
<evidence type="ECO:0000256" key="2">
    <source>
        <dbReference type="ARBA" id="ARBA00012438"/>
    </source>
</evidence>
<dbReference type="SMART" id="SM00304">
    <property type="entry name" value="HAMP"/>
    <property type="match status" value="12"/>
</dbReference>
<keyword evidence="16" id="KW-1185">Reference proteome</keyword>
<evidence type="ECO:0000259" key="12">
    <source>
        <dbReference type="PROSITE" id="PS50109"/>
    </source>
</evidence>
<dbReference type="Pfam" id="PF00512">
    <property type="entry name" value="HisKA"/>
    <property type="match status" value="1"/>
</dbReference>
<gene>
    <name evidence="15" type="ORF">CVT25_001675</name>
</gene>
<evidence type="ECO:0000259" key="13">
    <source>
        <dbReference type="PROSITE" id="PS50110"/>
    </source>
</evidence>
<dbReference type="SUPFAM" id="SSF58104">
    <property type="entry name" value="Methyl-accepting chemotaxis protein (MCP) signaling domain"/>
    <property type="match status" value="5"/>
</dbReference>
<feature type="domain" description="HAMP" evidence="14">
    <location>
        <begin position="1092"/>
        <end position="1144"/>
    </location>
</feature>
<keyword evidence="3 10" id="KW-0597">Phosphoprotein</keyword>
<evidence type="ECO:0000256" key="4">
    <source>
        <dbReference type="ARBA" id="ARBA00022679"/>
    </source>
</evidence>
<feature type="region of interest" description="Disordered" evidence="11">
    <location>
        <begin position="775"/>
        <end position="801"/>
    </location>
</feature>
<evidence type="ECO:0000256" key="7">
    <source>
        <dbReference type="ARBA" id="ARBA00022777"/>
    </source>
</evidence>
<dbReference type="EMBL" id="NHYD01002585">
    <property type="protein sequence ID" value="PPQ85976.1"/>
    <property type="molecule type" value="Genomic_DNA"/>
</dbReference>
<feature type="domain" description="HAMP" evidence="14">
    <location>
        <begin position="907"/>
        <end position="960"/>
    </location>
</feature>
<accession>A0A409X5D5</accession>
<dbReference type="STRING" id="93625.A0A409X5D5"/>
<comment type="caution">
    <text evidence="15">The sequence shown here is derived from an EMBL/GenBank/DDBJ whole genome shotgun (WGS) entry which is preliminary data.</text>
</comment>
<dbReference type="PRINTS" id="PR00344">
    <property type="entry name" value="BCTRLSENSOR"/>
</dbReference>
<dbReference type="SMART" id="SM00388">
    <property type="entry name" value="HisKA"/>
    <property type="match status" value="1"/>
</dbReference>
<dbReference type="CDD" id="cd17546">
    <property type="entry name" value="REC_hyHK_CKI1_RcsC-like"/>
    <property type="match status" value="1"/>
</dbReference>
<dbReference type="Proteomes" id="UP000283269">
    <property type="component" value="Unassembled WGS sequence"/>
</dbReference>
<dbReference type="InterPro" id="IPR003661">
    <property type="entry name" value="HisK_dim/P_dom"/>
</dbReference>
<dbReference type="Gene3D" id="1.10.287.130">
    <property type="match status" value="1"/>
</dbReference>
<dbReference type="SUPFAM" id="SSF52172">
    <property type="entry name" value="CheY-like"/>
    <property type="match status" value="2"/>
</dbReference>
<dbReference type="GO" id="GO:0071474">
    <property type="term" value="P:cellular hyperosmotic response"/>
    <property type="evidence" value="ECO:0007669"/>
    <property type="project" value="TreeGrafter"/>
</dbReference>
<dbReference type="PROSITE" id="PS50109">
    <property type="entry name" value="HIS_KIN"/>
    <property type="match status" value="1"/>
</dbReference>
<evidence type="ECO:0000313" key="16">
    <source>
        <dbReference type="Proteomes" id="UP000283269"/>
    </source>
</evidence>
<dbReference type="InterPro" id="IPR005467">
    <property type="entry name" value="His_kinase_dom"/>
</dbReference>
<dbReference type="FunFam" id="3.30.565.10:FF:000010">
    <property type="entry name" value="Sensor histidine kinase RcsC"/>
    <property type="match status" value="1"/>
</dbReference>
<feature type="domain" description="HAMP" evidence="14">
    <location>
        <begin position="1000"/>
        <end position="1052"/>
    </location>
</feature>
<dbReference type="Pfam" id="PF02518">
    <property type="entry name" value="HATPase_c"/>
    <property type="match status" value="1"/>
</dbReference>
<evidence type="ECO:0000259" key="14">
    <source>
        <dbReference type="PROSITE" id="PS50885"/>
    </source>
</evidence>
<dbReference type="Gene3D" id="3.30.565.10">
    <property type="entry name" value="Histidine kinase-like ATPase, C-terminal domain"/>
    <property type="match status" value="1"/>
</dbReference>
<dbReference type="InParanoid" id="A0A409X5D5"/>
<keyword evidence="5" id="KW-0677">Repeat</keyword>
<dbReference type="CDD" id="cd16922">
    <property type="entry name" value="HATPase_EvgS-ArcB-TorS-like"/>
    <property type="match status" value="1"/>
</dbReference>
<keyword evidence="4" id="KW-0808">Transferase</keyword>
<dbReference type="InterPro" id="IPR011006">
    <property type="entry name" value="CheY-like_superfamily"/>
</dbReference>
<feature type="domain" description="HAMP" evidence="14">
    <location>
        <begin position="1276"/>
        <end position="1328"/>
    </location>
</feature>
<reference evidence="15 16" key="1">
    <citation type="journal article" date="2018" name="Evol. Lett.">
        <title>Horizontal gene cluster transfer increased hallucinogenic mushroom diversity.</title>
        <authorList>
            <person name="Reynolds H.T."/>
            <person name="Vijayakumar V."/>
            <person name="Gluck-Thaler E."/>
            <person name="Korotkin H.B."/>
            <person name="Matheny P.B."/>
            <person name="Slot J.C."/>
        </authorList>
    </citation>
    <scope>NUCLEOTIDE SEQUENCE [LARGE SCALE GENOMIC DNA]</scope>
    <source>
        <strain evidence="15 16">2631</strain>
    </source>
</reference>
<evidence type="ECO:0000256" key="11">
    <source>
        <dbReference type="SAM" id="MobiDB-lite"/>
    </source>
</evidence>
<dbReference type="GO" id="GO:0000155">
    <property type="term" value="F:phosphorelay sensor kinase activity"/>
    <property type="evidence" value="ECO:0007669"/>
    <property type="project" value="InterPro"/>
</dbReference>
<dbReference type="FunFam" id="1.20.120.1530:FF:000003">
    <property type="entry name" value="Atypical/HisK protein kinase"/>
    <property type="match status" value="1"/>
</dbReference>
<dbReference type="PANTHER" id="PTHR45339:SF1">
    <property type="entry name" value="HYBRID SIGNAL TRANSDUCTION HISTIDINE KINASE J"/>
    <property type="match status" value="1"/>
</dbReference>
<dbReference type="Gene3D" id="3.40.50.2300">
    <property type="match status" value="1"/>
</dbReference>
<evidence type="ECO:0000256" key="1">
    <source>
        <dbReference type="ARBA" id="ARBA00000085"/>
    </source>
</evidence>
<sequence>MTTLNEQSAATEVTADAFKAHLVALLSIYKLGPHPSVPIPRYDGPTDSQSESILRSLHALARRMWAAEGVVSELKGAHGPLDNEKVVELGYQFVQHSEATPPIGGSQDVSDISTANTTATAAYKLCPTCGNVSIPEPLVLHSADDVLANSVPFDITSPLLPGSFENEISAVEELRLLKSQLSDVARVCNAVARGDLSQKITVPIQGVVMSQLKDAVNNMVDKLMQITNEVIRVSQEIGTDGKLGVQLAVPDVEGALGELISVVNKMASNITSQVRSVFEYVRSISKVSKAIALGDLSKQIEVESKGEIMDLKNIVNSIVLRSVFLFCCSTNRAQMGVPCSCSIYRLRVLLREVNRVTLEVGCQGEFGGRAQVPDAEGVWLDLVGNVNKMASNLTDQVRSITQVTKAVALGDLSHLVEVDAHGEMLDLKDTVNAMVTHLSTLANEVSRVSLEVVTEGMLGGQAFVPDMQGMWKAMTDHVNNMSMLLTNQVRGISEVIKAIAWGDLTMRVEFNARGEMLELKETVNDTAELLRVFMDEVTRVARVAGAEGHLGWQAKVPNMAGSWKELADSVNVMANNVTLQVRTVSVAIIAVARGDLTQKIENAPLPGEMLSLANTINDMIDQLAMFAAKYKKIAREGDAEDRLGEADVRSVIGIWDEIAFSPVFASWPLPESTIIISIMDPPAPEETILTTPTMTDSFKSHLVALLSIYELGPYPGAPIPRYEGPADWQTETILRSLAAVAKRMWTAEEVVSEFKGARSQLDDEKILELETQLEQQHSDATTPINRPNGTSDPAITHNTRTNGTNMTISLDGLQSSIDPSKVFTRAYGNMKAHQAALAQASANGGYSSAPPTAHAHCPTCGKSISDPLMLYTTDNNAPLSSSPLVVPMGPLAAAAFESGMSAVEELKLLKAQVQDVARVCNAVARGDLSQKITVPVQGVVMVQLKDVINTMVDKLGQFAKEVTRVSQEVGTEGKLGGQALVLDVEGTWRELTGVVNKLAANLTSQVRSIAKVTKAVALGDLSKQIEVDARGEILDLKNTVNGMVVRLRALAAEVTRVTLEVGSQGKLGGQAHVPDVEGVWLNLVRNVNRMCSSLTDQVRSIAVVTTAVARGDLTQKIEIQVEGEMSTLKGTVNSMVDQLSAFASEVTRVALEVGTQGILGGQAKVEGVQGTWADLTRNVNKMASNLTDQVRSISEVTKAVALGDLGKLVNVDVQGEMLDLKMTVNSMVAQLSTLANEVTRVSLEVGTEGILGGQAFVPDVQGMWKVLTDNVNLMAMNLTNQVRSIAEVTKAVAGGDLTKKIEVDVRGEILELKETVNGMTESLSVFADEVTRVAREVGTEGRLGGQARVTNVGGTWKDLTDNVNVMANNLTLQVRTIAVATTAVARGDLTQKIGGVSVSGEMLSLVNTINDMIDQLAIFAAEVKKVAREVGTEGKLGVQAEVGNVQGIWQEITLSVNTMAGNLTTQVRGFAQISAAAMDGDFTRFITVEASGEMDSLKTQINQMVFNLRDSIQKNTAAREAAELANRSKSEFLANMSHEIRTPMNGIIGMTELTLDSDLNRSQRESLLLVHSLARSLLLIIDDILDISKIEAGRMTMEAVSYSLRQTVFGILKTLVVRASQNNLDLTYDVEPDIPDQLIGDSLRLRQVITNLVGNAIKFTPSKASRKGHVALSTRLLALDDQSVTLEFCVTDTGIGIAKDKLNLIFDTFCQADGSTTREYGGTGLGLSISKRLVSLMQGNMWVESEVSKGSKFFFTITSQISHSTMEATLGKMAAFAKRTILFVDTLFDGTGVVDRIKDLGLRPYVVHDVKAVADKEKCPHIDTIVVDSLTVTECIREYEHLRYIPVVLLAPSMPRLNLKWCLDNSISSQVTTPVTAQDLSSALISALESNTVSPVSAPNDVTFDILLAEDNLVNQKLAVKILEKYGHTVEIAENGSLAVDAFKGRVAQGKPFDIILMDVSMPFMGGMEATELIRSYEMHKSLSPTPIIALTAHAMIGDRERCLQAGMDDHITKPLRRADLLNSINKLAGERGAQKIHHLLRRPIPITQNYS</sequence>
<evidence type="ECO:0000256" key="9">
    <source>
        <dbReference type="ARBA" id="ARBA00023012"/>
    </source>
</evidence>
<dbReference type="InterPro" id="IPR001789">
    <property type="entry name" value="Sig_transdc_resp-reg_receiver"/>
</dbReference>
<evidence type="ECO:0000256" key="8">
    <source>
        <dbReference type="ARBA" id="ARBA00022840"/>
    </source>
</evidence>
<feature type="domain" description="HAMP" evidence="14">
    <location>
        <begin position="575"/>
        <end position="628"/>
    </location>
</feature>
<dbReference type="FunFam" id="1.20.120.1530:FF:000002">
    <property type="entry name" value="Two-component osmosensing histidine kinase"/>
    <property type="match status" value="2"/>
</dbReference>
<feature type="domain" description="HAMP" evidence="14">
    <location>
        <begin position="391"/>
        <end position="443"/>
    </location>
</feature>
<feature type="domain" description="HAMP" evidence="14">
    <location>
        <begin position="1184"/>
        <end position="1236"/>
    </location>
</feature>
<dbReference type="SMART" id="SM00448">
    <property type="entry name" value="REC"/>
    <property type="match status" value="1"/>
</dbReference>
<proteinExistence type="predicted"/>
<evidence type="ECO:0000256" key="3">
    <source>
        <dbReference type="ARBA" id="ARBA00022553"/>
    </source>
</evidence>
<evidence type="ECO:0000313" key="15">
    <source>
        <dbReference type="EMBL" id="PPQ85976.1"/>
    </source>
</evidence>
<dbReference type="Pfam" id="PF18947">
    <property type="entry name" value="HAMP_2"/>
    <property type="match status" value="1"/>
</dbReference>
<comment type="catalytic activity">
    <reaction evidence="1">
        <text>ATP + protein L-histidine = ADP + protein N-phospho-L-histidine.</text>
        <dbReference type="EC" id="2.7.13.3"/>
    </reaction>
</comment>